<keyword evidence="10 12" id="KW-0560">Oxidoreductase</keyword>
<dbReference type="SUPFAM" id="SSF54373">
    <property type="entry name" value="FAD-linked reductases, C-terminal domain"/>
    <property type="match status" value="1"/>
</dbReference>
<reference evidence="15" key="1">
    <citation type="submission" date="2016-10" db="EMBL/GenBank/DDBJ databases">
        <authorList>
            <person name="Varghese N."/>
            <person name="Submissions S."/>
        </authorList>
    </citation>
    <scope>NUCLEOTIDE SEQUENCE [LARGE SCALE GENOMIC DNA]</scope>
    <source>
        <strain evidence="15">DSM 44498</strain>
    </source>
</reference>
<dbReference type="GO" id="GO:0006783">
    <property type="term" value="P:heme biosynthetic process"/>
    <property type="evidence" value="ECO:0007669"/>
    <property type="project" value="UniProtKB-UniRule"/>
</dbReference>
<dbReference type="SUPFAM" id="SSF51905">
    <property type="entry name" value="FAD/NAD(P)-binding domain"/>
    <property type="match status" value="1"/>
</dbReference>
<evidence type="ECO:0000256" key="8">
    <source>
        <dbReference type="ARBA" id="ARBA00022630"/>
    </source>
</evidence>
<evidence type="ECO:0000313" key="15">
    <source>
        <dbReference type="Proteomes" id="UP000183561"/>
    </source>
</evidence>
<protein>
    <recommendedName>
        <fullName evidence="7 12">Coproporphyrinogen III oxidase</fullName>
        <ecNumber evidence="6 12">1.3.3.15</ecNumber>
    </recommendedName>
</protein>
<keyword evidence="15" id="KW-1185">Reference proteome</keyword>
<dbReference type="InterPro" id="IPR004572">
    <property type="entry name" value="Protoporphyrinogen_oxidase"/>
</dbReference>
<dbReference type="UniPathway" id="UPA00252"/>
<dbReference type="NCBIfam" id="TIGR00562">
    <property type="entry name" value="proto_IX_ox"/>
    <property type="match status" value="1"/>
</dbReference>
<feature type="domain" description="Amine oxidase" evidence="13">
    <location>
        <begin position="15"/>
        <end position="447"/>
    </location>
</feature>
<dbReference type="Proteomes" id="UP000183561">
    <property type="component" value="Unassembled WGS sequence"/>
</dbReference>
<name>A0A1H4MY26_9NOCA</name>
<evidence type="ECO:0000256" key="6">
    <source>
        <dbReference type="ARBA" id="ARBA00012402"/>
    </source>
</evidence>
<organism evidence="14 15">
    <name type="scientific">Rhodococcus koreensis</name>
    <dbReference type="NCBI Taxonomy" id="99653"/>
    <lineage>
        <taxon>Bacteria</taxon>
        <taxon>Bacillati</taxon>
        <taxon>Actinomycetota</taxon>
        <taxon>Actinomycetes</taxon>
        <taxon>Mycobacteriales</taxon>
        <taxon>Nocardiaceae</taxon>
        <taxon>Rhodococcus</taxon>
    </lineage>
</organism>
<evidence type="ECO:0000256" key="5">
    <source>
        <dbReference type="ARBA" id="ARBA00008310"/>
    </source>
</evidence>
<comment type="catalytic activity">
    <reaction evidence="1">
        <text>coproporphyrinogen III + 3 O2 = coproporphyrin III + 3 H2O2</text>
        <dbReference type="Rhea" id="RHEA:43436"/>
        <dbReference type="ChEBI" id="CHEBI:15379"/>
        <dbReference type="ChEBI" id="CHEBI:16240"/>
        <dbReference type="ChEBI" id="CHEBI:57309"/>
        <dbReference type="ChEBI" id="CHEBI:131725"/>
        <dbReference type="EC" id="1.3.3.15"/>
    </reaction>
    <physiologicalReaction direction="left-to-right" evidence="1">
        <dbReference type="Rhea" id="RHEA:43437"/>
    </physiologicalReaction>
</comment>
<dbReference type="GO" id="GO:0004729">
    <property type="term" value="F:oxygen-dependent protoporphyrinogen oxidase activity"/>
    <property type="evidence" value="ECO:0007669"/>
    <property type="project" value="UniProtKB-UniRule"/>
</dbReference>
<evidence type="ECO:0000256" key="12">
    <source>
        <dbReference type="RuleBase" id="RU364052"/>
    </source>
</evidence>
<keyword evidence="8 12" id="KW-0285">Flavoprotein</keyword>
<evidence type="ECO:0000256" key="1">
    <source>
        <dbReference type="ARBA" id="ARBA00001755"/>
    </source>
</evidence>
<dbReference type="GO" id="GO:0005737">
    <property type="term" value="C:cytoplasm"/>
    <property type="evidence" value="ECO:0007669"/>
    <property type="project" value="UniProtKB-SubCell"/>
</dbReference>
<dbReference type="OrthoDB" id="4496419at2"/>
<dbReference type="InterPro" id="IPR050464">
    <property type="entry name" value="Zeta_carotene_desat/Oxidored"/>
</dbReference>
<dbReference type="EC" id="1.3.3.15" evidence="6 12"/>
<evidence type="ECO:0000256" key="2">
    <source>
        <dbReference type="ARBA" id="ARBA00001974"/>
    </source>
</evidence>
<dbReference type="Gene3D" id="3.90.660.20">
    <property type="entry name" value="Protoporphyrinogen oxidase, mitochondrial, domain 2"/>
    <property type="match status" value="1"/>
</dbReference>
<keyword evidence="9 12" id="KW-0274">FAD</keyword>
<dbReference type="PANTHER" id="PTHR42923">
    <property type="entry name" value="PROTOPORPHYRINOGEN OXIDASE"/>
    <property type="match status" value="1"/>
</dbReference>
<gene>
    <name evidence="14" type="ORF">SAMN04490239_2029</name>
</gene>
<dbReference type="EMBL" id="FNSV01000005">
    <property type="protein sequence ID" value="SEB87971.1"/>
    <property type="molecule type" value="Genomic_DNA"/>
</dbReference>
<evidence type="ECO:0000256" key="4">
    <source>
        <dbReference type="ARBA" id="ARBA00004744"/>
    </source>
</evidence>
<comment type="cofactor">
    <cofactor evidence="2 12">
        <name>FAD</name>
        <dbReference type="ChEBI" id="CHEBI:57692"/>
    </cofactor>
</comment>
<comment type="similarity">
    <text evidence="5 12">Belongs to the protoporphyrinogen/coproporphyrinogen oxidase family. Coproporphyrinogen III oxidase subfamily.</text>
</comment>
<dbReference type="InterPro" id="IPR002937">
    <property type="entry name" value="Amino_oxidase"/>
</dbReference>
<comment type="pathway">
    <text evidence="4 12">Porphyrin-containing compound metabolism; protoheme biosynthesis.</text>
</comment>
<comment type="subcellular location">
    <subcellularLocation>
        <location evidence="12">Cytoplasm</location>
    </subcellularLocation>
</comment>
<dbReference type="Gene3D" id="1.10.3110.10">
    <property type="entry name" value="protoporphyrinogen ix oxidase, domain 3"/>
    <property type="match status" value="1"/>
</dbReference>
<sequence>MTGSSPNVLVVGGGISGLVAAYRLRQRLGAGARIVVADGAQRLGGKLRTVDLAGEPVDVGAEAFIARRPELPALLGELGLADQLVYPAGLRPLIWSENALHPLPADTLMGIPADENSLRGLVDERTLARVAGERTVPLDWTPGDDVSVGALVGDRFGAQVVRRSVDPLLGGVYSGLADTIGVRAALPTLAAALDRGATSLSAAVAEALPPRAAGPVFGALRDGYGVLLRALTDAAGAEIVHERIEALDRDGDGWSADPVGRVDGVVLAVPAPQLAELLAGVAPRASAAAADIPLASSAVVALALPAGTDIPQNSGILVATDTSLGAKAFTLSSRKWPHLAEREVTLVRASFGRFGDAAVVDAPDDELIAAARRDLATVTGVSAEPVAAHVQRWHGGLPQYGPGHLERVAVIEQEIAGLDGVEVSGALLRGVGVPACVAAATTAAARLSGRVAR</sequence>
<dbReference type="PANTHER" id="PTHR42923:SF3">
    <property type="entry name" value="PROTOPORPHYRINOGEN OXIDASE"/>
    <property type="match status" value="1"/>
</dbReference>
<evidence type="ECO:0000256" key="3">
    <source>
        <dbReference type="ARBA" id="ARBA00002185"/>
    </source>
</evidence>
<evidence type="ECO:0000259" key="13">
    <source>
        <dbReference type="Pfam" id="PF01593"/>
    </source>
</evidence>
<dbReference type="AlphaFoldDB" id="A0A1H4MY26"/>
<comment type="function">
    <text evidence="3 12">Involved in coproporphyrin-dependent heme b biosynthesis. Catalyzes the oxidation of coproporphyrinogen III to coproporphyrin III.</text>
</comment>
<dbReference type="InterPro" id="IPR036188">
    <property type="entry name" value="FAD/NAD-bd_sf"/>
</dbReference>
<keyword evidence="12" id="KW-0963">Cytoplasm</keyword>
<evidence type="ECO:0000256" key="10">
    <source>
        <dbReference type="ARBA" id="ARBA00023002"/>
    </source>
</evidence>
<keyword evidence="11 12" id="KW-0350">Heme biosynthesis</keyword>
<evidence type="ECO:0000256" key="11">
    <source>
        <dbReference type="ARBA" id="ARBA00023133"/>
    </source>
</evidence>
<evidence type="ECO:0000256" key="7">
    <source>
        <dbReference type="ARBA" id="ARBA00019046"/>
    </source>
</evidence>
<evidence type="ECO:0000256" key="9">
    <source>
        <dbReference type="ARBA" id="ARBA00022827"/>
    </source>
</evidence>
<dbReference type="NCBIfam" id="NF008841">
    <property type="entry name" value="PRK11883.1-1"/>
    <property type="match status" value="1"/>
</dbReference>
<dbReference type="Gene3D" id="3.50.50.60">
    <property type="entry name" value="FAD/NAD(P)-binding domain"/>
    <property type="match status" value="1"/>
</dbReference>
<dbReference type="Pfam" id="PF01593">
    <property type="entry name" value="Amino_oxidase"/>
    <property type="match status" value="1"/>
</dbReference>
<dbReference type="RefSeq" id="WP_072942291.1">
    <property type="nucleotide sequence ID" value="NZ_FNSV01000005.1"/>
</dbReference>
<proteinExistence type="inferred from homology"/>
<accession>A0A1H4MY26</accession>
<evidence type="ECO:0000313" key="14">
    <source>
        <dbReference type="EMBL" id="SEB87971.1"/>
    </source>
</evidence>